<dbReference type="EMBL" id="JBIACK010000010">
    <property type="protein sequence ID" value="MFE8702502.1"/>
    <property type="molecule type" value="Genomic_DNA"/>
</dbReference>
<keyword evidence="1" id="KW-0812">Transmembrane</keyword>
<sequence length="192" mass="21942">MDGYMIAIMLACFFLLIKPFRYFLNLFLGNDQPLLYKFSHIIGLVILILFIMLIIDDLTLQPIQKLASNQNAALYLVSPLMMVLAIYMTSLFLFAKEFLLLVKKYKPVIVPVLLFTSVFSIMELINKSSELFSTLGGTPEQPGSTIHELPWINAYTTSLFFNGHLFIFLTSLTILCAYPFLSQKEARDYTIN</sequence>
<name>A0ABW6KG09_9BACI</name>
<protein>
    <submittedName>
        <fullName evidence="2">Uncharacterized protein</fullName>
    </submittedName>
</protein>
<evidence type="ECO:0000313" key="3">
    <source>
        <dbReference type="Proteomes" id="UP001601059"/>
    </source>
</evidence>
<dbReference type="Proteomes" id="UP001601059">
    <property type="component" value="Unassembled WGS sequence"/>
</dbReference>
<accession>A0ABW6KG09</accession>
<reference evidence="2 3" key="1">
    <citation type="submission" date="2024-08" db="EMBL/GenBank/DDBJ databases">
        <title>Two novel Cytobacillus novel species.</title>
        <authorList>
            <person name="Liu G."/>
        </authorList>
    </citation>
    <scope>NUCLEOTIDE SEQUENCE [LARGE SCALE GENOMIC DNA]</scope>
    <source>
        <strain evidence="2 3">FJAT-54145</strain>
    </source>
</reference>
<organism evidence="2 3">
    <name type="scientific">Cytobacillus spartinae</name>
    <dbReference type="NCBI Taxonomy" id="3299023"/>
    <lineage>
        <taxon>Bacteria</taxon>
        <taxon>Bacillati</taxon>
        <taxon>Bacillota</taxon>
        <taxon>Bacilli</taxon>
        <taxon>Bacillales</taxon>
        <taxon>Bacillaceae</taxon>
        <taxon>Cytobacillus</taxon>
    </lineage>
</organism>
<comment type="caution">
    <text evidence="2">The sequence shown here is derived from an EMBL/GenBank/DDBJ whole genome shotgun (WGS) entry which is preliminary data.</text>
</comment>
<proteinExistence type="predicted"/>
<evidence type="ECO:0000313" key="2">
    <source>
        <dbReference type="EMBL" id="MFE8702502.1"/>
    </source>
</evidence>
<evidence type="ECO:0000256" key="1">
    <source>
        <dbReference type="SAM" id="Phobius"/>
    </source>
</evidence>
<feature type="transmembrane region" description="Helical" evidence="1">
    <location>
        <begin position="6"/>
        <end position="27"/>
    </location>
</feature>
<keyword evidence="1" id="KW-1133">Transmembrane helix</keyword>
<feature type="transmembrane region" description="Helical" evidence="1">
    <location>
        <begin position="159"/>
        <end position="181"/>
    </location>
</feature>
<gene>
    <name evidence="2" type="ORF">ACFYKX_18045</name>
</gene>
<keyword evidence="1" id="KW-0472">Membrane</keyword>
<feature type="transmembrane region" description="Helical" evidence="1">
    <location>
        <begin position="107"/>
        <end position="125"/>
    </location>
</feature>
<keyword evidence="3" id="KW-1185">Reference proteome</keyword>
<feature type="transmembrane region" description="Helical" evidence="1">
    <location>
        <begin position="75"/>
        <end position="95"/>
    </location>
</feature>
<feature type="transmembrane region" description="Helical" evidence="1">
    <location>
        <begin position="34"/>
        <end position="55"/>
    </location>
</feature>
<dbReference type="RefSeq" id="WP_389362467.1">
    <property type="nucleotide sequence ID" value="NZ_JBIACK010000010.1"/>
</dbReference>